<dbReference type="InterPro" id="IPR006145">
    <property type="entry name" value="PsdUridine_synth_RsuA/RluA"/>
</dbReference>
<accession>A0A4S2F7P1</accession>
<name>A0A4S2F7P1_9ACTN</name>
<dbReference type="GO" id="GO:0000455">
    <property type="term" value="P:enzyme-directed rRNA pseudouridine synthesis"/>
    <property type="evidence" value="ECO:0007669"/>
    <property type="project" value="TreeGrafter"/>
</dbReference>
<evidence type="ECO:0000259" key="5">
    <source>
        <dbReference type="Pfam" id="PF00849"/>
    </source>
</evidence>
<dbReference type="PROSITE" id="PS01129">
    <property type="entry name" value="PSI_RLU"/>
    <property type="match status" value="1"/>
</dbReference>
<dbReference type="Proteomes" id="UP000310263">
    <property type="component" value="Unassembled WGS sequence"/>
</dbReference>
<evidence type="ECO:0000256" key="3">
    <source>
        <dbReference type="ARBA" id="ARBA00031870"/>
    </source>
</evidence>
<gene>
    <name evidence="6" type="ORF">E5334_02575</name>
</gene>
<dbReference type="GO" id="GO:0009982">
    <property type="term" value="F:pseudouridine synthase activity"/>
    <property type="evidence" value="ECO:0007669"/>
    <property type="project" value="InterPro"/>
</dbReference>
<dbReference type="GO" id="GO:0140098">
    <property type="term" value="F:catalytic activity, acting on RNA"/>
    <property type="evidence" value="ECO:0007669"/>
    <property type="project" value="UniProtKB-ARBA"/>
</dbReference>
<dbReference type="SUPFAM" id="SSF55120">
    <property type="entry name" value="Pseudouridine synthase"/>
    <property type="match status" value="1"/>
</dbReference>
<dbReference type="EMBL" id="SRYE01000001">
    <property type="protein sequence ID" value="TGY63401.1"/>
    <property type="molecule type" value="Genomic_DNA"/>
</dbReference>
<keyword evidence="7" id="KW-1185">Reference proteome</keyword>
<evidence type="ECO:0000256" key="2">
    <source>
        <dbReference type="ARBA" id="ARBA00010876"/>
    </source>
</evidence>
<evidence type="ECO:0000313" key="7">
    <source>
        <dbReference type="Proteomes" id="UP000310263"/>
    </source>
</evidence>
<reference evidence="6 7" key="1">
    <citation type="submission" date="2019-04" db="EMBL/GenBank/DDBJ databases">
        <title>Microbes associate with the intestines of laboratory mice.</title>
        <authorList>
            <person name="Navarre W."/>
            <person name="Wong E."/>
            <person name="Huang K."/>
            <person name="Tropini C."/>
            <person name="Ng K."/>
            <person name="Yu B."/>
        </authorList>
    </citation>
    <scope>NUCLEOTIDE SEQUENCE [LARGE SCALE GENOMIC DNA]</scope>
    <source>
        <strain evidence="6 7">NM07_P-09</strain>
    </source>
</reference>
<comment type="catalytic activity">
    <reaction evidence="1">
        <text>a uridine in RNA = a pseudouridine in RNA</text>
        <dbReference type="Rhea" id="RHEA:48348"/>
        <dbReference type="Rhea" id="RHEA-COMP:12068"/>
        <dbReference type="Rhea" id="RHEA-COMP:12069"/>
        <dbReference type="ChEBI" id="CHEBI:65314"/>
        <dbReference type="ChEBI" id="CHEBI:65315"/>
    </reaction>
</comment>
<organism evidence="6 7">
    <name type="scientific">Muricaecibacterium torontonense</name>
    <dbReference type="NCBI Taxonomy" id="3032871"/>
    <lineage>
        <taxon>Bacteria</taxon>
        <taxon>Bacillati</taxon>
        <taxon>Actinomycetota</taxon>
        <taxon>Coriobacteriia</taxon>
        <taxon>Coriobacteriales</taxon>
        <taxon>Atopobiaceae</taxon>
        <taxon>Muricaecibacterium</taxon>
    </lineage>
</organism>
<dbReference type="GO" id="GO:0003723">
    <property type="term" value="F:RNA binding"/>
    <property type="evidence" value="ECO:0007669"/>
    <property type="project" value="InterPro"/>
</dbReference>
<feature type="domain" description="Pseudouridine synthase RsuA/RluA-like" evidence="5">
    <location>
        <begin position="100"/>
        <end position="253"/>
    </location>
</feature>
<dbReference type="InterPro" id="IPR020103">
    <property type="entry name" value="PsdUridine_synth_cat_dom_sf"/>
</dbReference>
<sequence>MARAPYRILDASPHGLRIAWRTEAISAEALSSLGLSRAGAAAVLSSGRLTREGIVLASATSLTPGDVLELAFEPVAPASLDASIPAATLLWVDPLGLALAADKPANLLVHGDGTGQITLSQQVAAAMVQRGIAGAPQALQRLDKDTSGVVLFSLHPEFQPAFDGLVASHDPSRLSKRYFALVEGTMARPEAVDVPIGRDRHNARRMYAGAGKEARSLFEPLGTLTLASGACATAVSVTITTGRRHQIRVHAAALGHPVVGDLLYGAAPVSGGLMLHSWQETLVHPVSGQRFQVEAAVPSRFPEEARRLAESAKK</sequence>
<evidence type="ECO:0000313" key="6">
    <source>
        <dbReference type="EMBL" id="TGY63401.1"/>
    </source>
</evidence>
<dbReference type="AlphaFoldDB" id="A0A4S2F7P1"/>
<dbReference type="Pfam" id="PF00849">
    <property type="entry name" value="PseudoU_synth_2"/>
    <property type="match status" value="1"/>
</dbReference>
<dbReference type="PANTHER" id="PTHR21600">
    <property type="entry name" value="MITOCHONDRIAL RNA PSEUDOURIDINE SYNTHASE"/>
    <property type="match status" value="1"/>
</dbReference>
<dbReference type="OrthoDB" id="9807829at2"/>
<evidence type="ECO:0000256" key="1">
    <source>
        <dbReference type="ARBA" id="ARBA00000073"/>
    </source>
</evidence>
<comment type="caution">
    <text evidence="6">The sequence shown here is derived from an EMBL/GenBank/DDBJ whole genome shotgun (WGS) entry which is preliminary data.</text>
</comment>
<proteinExistence type="inferred from homology"/>
<dbReference type="InterPro" id="IPR050188">
    <property type="entry name" value="RluA_PseudoU_synthase"/>
</dbReference>
<dbReference type="CDD" id="cd02869">
    <property type="entry name" value="PseudoU_synth_RluA_like"/>
    <property type="match status" value="1"/>
</dbReference>
<dbReference type="PANTHER" id="PTHR21600:SF87">
    <property type="entry name" value="RNA PSEUDOURIDYLATE SYNTHASE DOMAIN-CONTAINING PROTEIN 1"/>
    <property type="match status" value="1"/>
</dbReference>
<dbReference type="Gene3D" id="3.30.2350.10">
    <property type="entry name" value="Pseudouridine synthase"/>
    <property type="match status" value="1"/>
</dbReference>
<dbReference type="RefSeq" id="WP_136012028.1">
    <property type="nucleotide sequence ID" value="NZ_SRYE01000001.1"/>
</dbReference>
<protein>
    <recommendedName>
        <fullName evidence="3">RNA pseudouridylate synthase</fullName>
    </recommendedName>
    <alternativeName>
        <fullName evidence="4">RNA-uridine isomerase</fullName>
    </alternativeName>
</protein>
<evidence type="ECO:0000256" key="4">
    <source>
        <dbReference type="ARBA" id="ARBA00033164"/>
    </source>
</evidence>
<dbReference type="InterPro" id="IPR006224">
    <property type="entry name" value="PsdUridine_synth_RluA-like_CS"/>
</dbReference>
<comment type="similarity">
    <text evidence="2">Belongs to the pseudouridine synthase RluA family.</text>
</comment>